<accession>A0A9W6ZZV7</accession>
<comment type="caution">
    <text evidence="2">The sequence shown here is derived from an EMBL/GenBank/DDBJ whole genome shotgun (WGS) entry which is preliminary data.</text>
</comment>
<reference evidence="3" key="1">
    <citation type="journal article" date="2023" name="Commun. Biol.">
        <title>Genome analysis of Parmales, the sister group of diatoms, reveals the evolutionary specialization of diatoms from phago-mixotrophs to photoautotrophs.</title>
        <authorList>
            <person name="Ban H."/>
            <person name="Sato S."/>
            <person name="Yoshikawa S."/>
            <person name="Yamada K."/>
            <person name="Nakamura Y."/>
            <person name="Ichinomiya M."/>
            <person name="Sato N."/>
            <person name="Blanc-Mathieu R."/>
            <person name="Endo H."/>
            <person name="Kuwata A."/>
            <person name="Ogata H."/>
        </authorList>
    </citation>
    <scope>NUCLEOTIDE SEQUENCE [LARGE SCALE GENOMIC DNA]</scope>
    <source>
        <strain evidence="3">NIES 3700</strain>
    </source>
</reference>
<feature type="compositionally biased region" description="Acidic residues" evidence="1">
    <location>
        <begin position="1"/>
        <end position="24"/>
    </location>
</feature>
<name>A0A9W6ZZV7_9STRA</name>
<organism evidence="2 3">
    <name type="scientific">Triparma laevis f. longispina</name>
    <dbReference type="NCBI Taxonomy" id="1714387"/>
    <lineage>
        <taxon>Eukaryota</taxon>
        <taxon>Sar</taxon>
        <taxon>Stramenopiles</taxon>
        <taxon>Ochrophyta</taxon>
        <taxon>Bolidophyceae</taxon>
        <taxon>Parmales</taxon>
        <taxon>Triparmaceae</taxon>
        <taxon>Triparma</taxon>
    </lineage>
</organism>
<evidence type="ECO:0000313" key="3">
    <source>
        <dbReference type="Proteomes" id="UP001165122"/>
    </source>
</evidence>
<evidence type="ECO:0000313" key="2">
    <source>
        <dbReference type="EMBL" id="GMH59514.1"/>
    </source>
</evidence>
<sequence>MREEEEGDDDVAGEVSEIEIDGEGEGGVTVGWSSEGDVTVINCKFLEYVDRVPPKGYAPQSFQTALDNSKKKSEYLRSYTR</sequence>
<dbReference type="AlphaFoldDB" id="A0A9W6ZZV7"/>
<dbReference type="Proteomes" id="UP001165122">
    <property type="component" value="Unassembled WGS sequence"/>
</dbReference>
<evidence type="ECO:0000256" key="1">
    <source>
        <dbReference type="SAM" id="MobiDB-lite"/>
    </source>
</evidence>
<protein>
    <submittedName>
        <fullName evidence="2">Uncharacterized protein</fullName>
    </submittedName>
</protein>
<feature type="region of interest" description="Disordered" evidence="1">
    <location>
        <begin position="1"/>
        <end position="31"/>
    </location>
</feature>
<dbReference type="EMBL" id="BRXW01000490">
    <property type="protein sequence ID" value="GMH59514.1"/>
    <property type="molecule type" value="Genomic_DNA"/>
</dbReference>
<proteinExistence type="predicted"/>
<gene>
    <name evidence="2" type="ORF">TrLO_g7105</name>
</gene>
<keyword evidence="3" id="KW-1185">Reference proteome</keyword>